<accession>X1ARC5</accession>
<evidence type="ECO:0000256" key="1">
    <source>
        <dbReference type="ARBA" id="ARBA00022741"/>
    </source>
</evidence>
<comment type="caution">
    <text evidence="6">The sequence shown here is derived from an EMBL/GenBank/DDBJ whole genome shotgun (WGS) entry which is preliminary data.</text>
</comment>
<organism evidence="6">
    <name type="scientific">marine sediment metagenome</name>
    <dbReference type="NCBI Taxonomy" id="412755"/>
    <lineage>
        <taxon>unclassified sequences</taxon>
        <taxon>metagenomes</taxon>
        <taxon>ecological metagenomes</taxon>
    </lineage>
</organism>
<evidence type="ECO:0000256" key="3">
    <source>
        <dbReference type="ARBA" id="ARBA00022806"/>
    </source>
</evidence>
<keyword evidence="3" id="KW-0347">Helicase</keyword>
<dbReference type="Gene3D" id="3.40.50.300">
    <property type="entry name" value="P-loop containing nucleotide triphosphate hydrolases"/>
    <property type="match status" value="1"/>
</dbReference>
<dbReference type="InterPro" id="IPR000212">
    <property type="entry name" value="DNA_helicase_UvrD/REP"/>
</dbReference>
<feature type="domain" description="UvrD-like helicase ATP-binding" evidence="5">
    <location>
        <begin position="9"/>
        <end position="65"/>
    </location>
</feature>
<protein>
    <recommendedName>
        <fullName evidence="5">UvrD-like helicase ATP-binding domain-containing protein</fullName>
    </recommendedName>
</protein>
<sequence>EDYIALKKNPNFKVLFIDEAQDLSLIQWEMVRTLWTNAEKTYIAGDDDQAIFKWAGADVDHFIALKLGFFFKAM</sequence>
<dbReference type="GO" id="GO:0000725">
    <property type="term" value="P:recombinational repair"/>
    <property type="evidence" value="ECO:0007669"/>
    <property type="project" value="TreeGrafter"/>
</dbReference>
<proteinExistence type="predicted"/>
<keyword evidence="2" id="KW-0378">Hydrolase</keyword>
<dbReference type="PANTHER" id="PTHR11070">
    <property type="entry name" value="UVRD / RECB / PCRA DNA HELICASE FAMILY MEMBER"/>
    <property type="match status" value="1"/>
</dbReference>
<dbReference type="AlphaFoldDB" id="X1ARC5"/>
<evidence type="ECO:0000256" key="4">
    <source>
        <dbReference type="ARBA" id="ARBA00022840"/>
    </source>
</evidence>
<dbReference type="InterPro" id="IPR027417">
    <property type="entry name" value="P-loop_NTPase"/>
</dbReference>
<dbReference type="GO" id="GO:0016787">
    <property type="term" value="F:hydrolase activity"/>
    <property type="evidence" value="ECO:0007669"/>
    <property type="project" value="UniProtKB-KW"/>
</dbReference>
<dbReference type="Pfam" id="PF00580">
    <property type="entry name" value="UvrD-helicase"/>
    <property type="match status" value="1"/>
</dbReference>
<dbReference type="EMBL" id="BART01016719">
    <property type="protein sequence ID" value="GAG85344.1"/>
    <property type="molecule type" value="Genomic_DNA"/>
</dbReference>
<gene>
    <name evidence="6" type="ORF">S01H4_32074</name>
</gene>
<dbReference type="InterPro" id="IPR014016">
    <property type="entry name" value="UvrD-like_ATP-bd"/>
</dbReference>
<dbReference type="SUPFAM" id="SSF52540">
    <property type="entry name" value="P-loop containing nucleoside triphosphate hydrolases"/>
    <property type="match status" value="1"/>
</dbReference>
<dbReference type="PANTHER" id="PTHR11070:SF2">
    <property type="entry name" value="ATP-DEPENDENT DNA HELICASE SRS2"/>
    <property type="match status" value="1"/>
</dbReference>
<evidence type="ECO:0000313" key="6">
    <source>
        <dbReference type="EMBL" id="GAG85344.1"/>
    </source>
</evidence>
<evidence type="ECO:0000256" key="2">
    <source>
        <dbReference type="ARBA" id="ARBA00022801"/>
    </source>
</evidence>
<reference evidence="6" key="1">
    <citation type="journal article" date="2014" name="Front. Microbiol.">
        <title>High frequency of phylogenetically diverse reductive dehalogenase-homologous genes in deep subseafloor sedimentary metagenomes.</title>
        <authorList>
            <person name="Kawai M."/>
            <person name="Futagami T."/>
            <person name="Toyoda A."/>
            <person name="Takaki Y."/>
            <person name="Nishi S."/>
            <person name="Hori S."/>
            <person name="Arai W."/>
            <person name="Tsubouchi T."/>
            <person name="Morono Y."/>
            <person name="Uchiyama I."/>
            <person name="Ito T."/>
            <person name="Fujiyama A."/>
            <person name="Inagaki F."/>
            <person name="Takami H."/>
        </authorList>
    </citation>
    <scope>NUCLEOTIDE SEQUENCE</scope>
    <source>
        <strain evidence="6">Expedition CK06-06</strain>
    </source>
</reference>
<keyword evidence="4" id="KW-0067">ATP-binding</keyword>
<dbReference type="GO" id="GO:0003677">
    <property type="term" value="F:DNA binding"/>
    <property type="evidence" value="ECO:0007669"/>
    <property type="project" value="InterPro"/>
</dbReference>
<dbReference type="GO" id="GO:0043138">
    <property type="term" value="F:3'-5' DNA helicase activity"/>
    <property type="evidence" value="ECO:0007669"/>
    <property type="project" value="TreeGrafter"/>
</dbReference>
<dbReference type="GO" id="GO:0005524">
    <property type="term" value="F:ATP binding"/>
    <property type="evidence" value="ECO:0007669"/>
    <property type="project" value="UniProtKB-KW"/>
</dbReference>
<evidence type="ECO:0000259" key="5">
    <source>
        <dbReference type="Pfam" id="PF00580"/>
    </source>
</evidence>
<name>X1ARC5_9ZZZZ</name>
<feature type="non-terminal residue" evidence="6">
    <location>
        <position position="1"/>
    </location>
</feature>
<keyword evidence="1" id="KW-0547">Nucleotide-binding</keyword>